<dbReference type="PANTHER" id="PTHR30069">
    <property type="entry name" value="TONB-DEPENDENT OUTER MEMBRANE RECEPTOR"/>
    <property type="match status" value="1"/>
</dbReference>
<dbReference type="RefSeq" id="WP_024566019.1">
    <property type="nucleotide sequence ID" value="NZ_CP007547.1"/>
</dbReference>
<dbReference type="InterPro" id="IPR023996">
    <property type="entry name" value="TonB-dep_OMP_SusC/RagA"/>
</dbReference>
<dbReference type="GO" id="GO:0044718">
    <property type="term" value="P:siderophore transmembrane transport"/>
    <property type="evidence" value="ECO:0007669"/>
    <property type="project" value="TreeGrafter"/>
</dbReference>
<dbReference type="SUPFAM" id="SSF56935">
    <property type="entry name" value="Porins"/>
    <property type="match status" value="1"/>
</dbReference>
<dbReference type="eggNOG" id="COG4771">
    <property type="taxonomic scope" value="Bacteria"/>
</dbReference>
<dbReference type="HOGENOM" id="CLU_004317_2_1_10"/>
<evidence type="ECO:0000313" key="10">
    <source>
        <dbReference type="EMBL" id="AIL47176.1"/>
    </source>
</evidence>
<feature type="domain" description="TonB-dependent receptor plug" evidence="9">
    <location>
        <begin position="54"/>
        <end position="177"/>
    </location>
</feature>
<keyword evidence="10" id="KW-0675">Receptor</keyword>
<organism evidence="10 11">
    <name type="scientific">Elizabethkingia anophelis NUHP1</name>
    <dbReference type="NCBI Taxonomy" id="1338011"/>
    <lineage>
        <taxon>Bacteria</taxon>
        <taxon>Pseudomonadati</taxon>
        <taxon>Bacteroidota</taxon>
        <taxon>Flavobacteriia</taxon>
        <taxon>Flavobacteriales</taxon>
        <taxon>Weeksellaceae</taxon>
        <taxon>Elizabethkingia</taxon>
    </lineage>
</organism>
<reference evidence="10" key="1">
    <citation type="journal article" date="2013" name="Lancet">
        <title>First case of E anophelis outbreak in an intensive-care unit.</title>
        <authorList>
            <person name="Teo J."/>
            <person name="Tan S.Y."/>
            <person name="Tay M."/>
            <person name="Ding Y."/>
            <person name="Kjelleberg S."/>
            <person name="Givskov M."/>
            <person name="Lin R.T."/>
            <person name="Yang L."/>
        </authorList>
    </citation>
    <scope>NUCLEOTIDE SEQUENCE [LARGE SCALE GENOMIC DNA]</scope>
    <source>
        <strain evidence="10">NUHP1</strain>
    </source>
</reference>
<dbReference type="Gene3D" id="2.40.170.20">
    <property type="entry name" value="TonB-dependent receptor, beta-barrel domain"/>
    <property type="match status" value="1"/>
</dbReference>
<reference evidence="10" key="2">
    <citation type="journal article" date="2015" name="Genome Biol. Evol.">
        <title>Complete Genome Sequence and Transcriptomic Analysis of the Novel Pathogen Elizabethkingia anophelis in Response to Oxidative Stress.</title>
        <authorList>
            <person name="Li Y."/>
            <person name="Liu Y."/>
            <person name="Chew S.C."/>
            <person name="Tay M."/>
            <person name="Salido M.M."/>
            <person name="Teo J."/>
            <person name="Lauro F.M."/>
            <person name="Givskov M."/>
            <person name="Yang L."/>
        </authorList>
    </citation>
    <scope>NUCLEOTIDE SEQUENCE</scope>
    <source>
        <strain evidence="10">NUHP1</strain>
    </source>
</reference>
<dbReference type="PANTHER" id="PTHR30069:SF29">
    <property type="entry name" value="HEMOGLOBIN AND HEMOGLOBIN-HAPTOGLOBIN-BINDING PROTEIN 1-RELATED"/>
    <property type="match status" value="1"/>
</dbReference>
<accession>A0A077EHS8</accession>
<dbReference type="Pfam" id="PF07715">
    <property type="entry name" value="Plug"/>
    <property type="match status" value="1"/>
</dbReference>
<evidence type="ECO:0000259" key="9">
    <source>
        <dbReference type="Pfam" id="PF07715"/>
    </source>
</evidence>
<dbReference type="GO" id="GO:0009279">
    <property type="term" value="C:cell outer membrane"/>
    <property type="evidence" value="ECO:0007669"/>
    <property type="project" value="UniProtKB-SubCell"/>
</dbReference>
<sequence>MKQLNVKIPFSIGVFCFLLGTTGNVDAQKTKKDSSKTKEIQEVVVTALGIKREQRKLGYAITKVESKDITEAGVVNPMEALQGKLPGVEIVSGSGGPQSSAKVQIRGNTSLGKNNQPLVVVDGVIIDNTVTGADEWGSGYDFGNEMKNLNSDVFESVSVLRGAAASALYGSRAANGVIVITTKKGRSRNGVGVKINSSLTTQHVYAGPKFQNEFGAGVGPNFQVNNGERYIDPNLYYYSYGPKFDGKPVKDIDGRTIIWNPQPNNYLDLYQVGFDRKNSVELSGGSDKSSFLLSYTNQEAEGILPRNKFTRNAYYLRATHEFNKYLQVDASFNYNRSNGENPVPQGGNSSPLFSYVYAVPRSFDAVYWRNNYLDPVNGGVKQGSNDPYGMASQYFDLFQNTRSQKENNYIGRLEIKSQLTDWLNLLVSGNFNNYDFINESKILGSNPGFAGGGYSVLDGRKEQYTVKFLANANFKLTDNLTMNASIGGESFSAKYKSTRQFTNNGLINPGFFEIQNSVDPAGFEASYTDGYMSPKKIQSLYAFANFAWKNQLFIDITGRNDWSSTLAYPDGHGNMSYFYPSFVGNWSFSNSFKLPQWISFGSLRGSLSWVGRDTSPYNTSAGFYYRADPSAYNSPNGSRIPLVGFNSSALANANLKNELSRSIEFGLNMAFLNNRLDFDVSFYRTNTTQQLLTLPLPQESGVSSQQINAGNLQNTGIEVILNAIPVKSNNFRWDTTLTFSKNKDKLLDLYPGVEEYVLQWGMGRDVKSIAIPGQQYGLIQTKYAYARYQALDANGNKIDDPRNGMKVLKPTGYYLRSDSYQNQGYVTVGKLTPDFLTSFRNTFRYKNLSLSVLVDARVGGDILSATYNYGVQFGNLPSTLKYRDEARGGIKYTDASGVPQYGLIPEGVFAQGTKINDKTGTTRDVGGMTYKEAYDKGWVDPVRTDLYYRNLASWGNGIRENAIFENTWVALRELKLTYSFKPDLIKPLGLNTLNASIIGRNLFYIYNKLPDGINPEGAYNNNSGSFAEYGGAPMSRYIGFNLDFSF</sequence>
<dbReference type="InterPro" id="IPR039426">
    <property type="entry name" value="TonB-dep_rcpt-like"/>
</dbReference>
<dbReference type="GO" id="GO:0015344">
    <property type="term" value="F:siderophore uptake transmembrane transporter activity"/>
    <property type="evidence" value="ECO:0007669"/>
    <property type="project" value="TreeGrafter"/>
</dbReference>
<protein>
    <submittedName>
        <fullName evidence="10">TonB-dependent receptor</fullName>
    </submittedName>
</protein>
<proteinExistence type="inferred from homology"/>
<gene>
    <name evidence="10" type="ORF">BD94_3401</name>
</gene>
<dbReference type="Gene3D" id="2.170.130.10">
    <property type="entry name" value="TonB-dependent receptor, plug domain"/>
    <property type="match status" value="1"/>
</dbReference>
<evidence type="ECO:0000256" key="6">
    <source>
        <dbReference type="ARBA" id="ARBA00023136"/>
    </source>
</evidence>
<evidence type="ECO:0000256" key="5">
    <source>
        <dbReference type="ARBA" id="ARBA00022729"/>
    </source>
</evidence>
<evidence type="ECO:0000313" key="11">
    <source>
        <dbReference type="Proteomes" id="UP000028933"/>
    </source>
</evidence>
<dbReference type="NCBIfam" id="TIGR04056">
    <property type="entry name" value="OMP_RagA_SusC"/>
    <property type="match status" value="1"/>
</dbReference>
<evidence type="ECO:0000256" key="1">
    <source>
        <dbReference type="ARBA" id="ARBA00004571"/>
    </source>
</evidence>
<evidence type="ECO:0000256" key="8">
    <source>
        <dbReference type="PROSITE-ProRule" id="PRU01360"/>
    </source>
</evidence>
<dbReference type="EMBL" id="CP007547">
    <property type="protein sequence ID" value="AIL47176.1"/>
    <property type="molecule type" value="Genomic_DNA"/>
</dbReference>
<evidence type="ECO:0000256" key="2">
    <source>
        <dbReference type="ARBA" id="ARBA00022448"/>
    </source>
</evidence>
<keyword evidence="6 8" id="KW-0472">Membrane</keyword>
<dbReference type="InterPro" id="IPR023997">
    <property type="entry name" value="TonB-dep_OMP_SusC/RagA_CS"/>
</dbReference>
<keyword evidence="4 8" id="KW-0812">Transmembrane</keyword>
<evidence type="ECO:0000256" key="4">
    <source>
        <dbReference type="ARBA" id="ARBA00022692"/>
    </source>
</evidence>
<keyword evidence="5" id="KW-0732">Signal</keyword>
<dbReference type="InterPro" id="IPR037066">
    <property type="entry name" value="Plug_dom_sf"/>
</dbReference>
<dbReference type="STRING" id="1338011.BD94_3401"/>
<dbReference type="PROSITE" id="PS52016">
    <property type="entry name" value="TONB_DEPENDENT_REC_3"/>
    <property type="match status" value="1"/>
</dbReference>
<dbReference type="Proteomes" id="UP000028933">
    <property type="component" value="Chromosome"/>
</dbReference>
<comment type="similarity">
    <text evidence="8">Belongs to the TonB-dependent receptor family.</text>
</comment>
<comment type="subcellular location">
    <subcellularLocation>
        <location evidence="1 8">Cell outer membrane</location>
        <topology evidence="1 8">Multi-pass membrane protein</topology>
    </subcellularLocation>
</comment>
<evidence type="ECO:0000256" key="7">
    <source>
        <dbReference type="ARBA" id="ARBA00023237"/>
    </source>
</evidence>
<dbReference type="AlphaFoldDB" id="A0A077EHS8"/>
<evidence type="ECO:0000256" key="3">
    <source>
        <dbReference type="ARBA" id="ARBA00022452"/>
    </source>
</evidence>
<name>A0A077EHS8_9FLAO</name>
<dbReference type="NCBIfam" id="TIGR04057">
    <property type="entry name" value="SusC_RagA_signa"/>
    <property type="match status" value="1"/>
</dbReference>
<dbReference type="InterPro" id="IPR012910">
    <property type="entry name" value="Plug_dom"/>
</dbReference>
<dbReference type="KEGG" id="eao:BD94_3401"/>
<keyword evidence="2 8" id="KW-0813">Transport</keyword>
<dbReference type="InterPro" id="IPR036942">
    <property type="entry name" value="Beta-barrel_TonB_sf"/>
</dbReference>
<keyword evidence="7 8" id="KW-0998">Cell outer membrane</keyword>
<keyword evidence="3 8" id="KW-1134">Transmembrane beta strand</keyword>